<evidence type="ECO:0000313" key="2">
    <source>
        <dbReference type="Proteomes" id="UP001165430"/>
    </source>
</evidence>
<organism evidence="1 2">
    <name type="scientific">Belliella alkalica</name>
    <dbReference type="NCBI Taxonomy" id="1730871"/>
    <lineage>
        <taxon>Bacteria</taxon>
        <taxon>Pseudomonadati</taxon>
        <taxon>Bacteroidota</taxon>
        <taxon>Cytophagia</taxon>
        <taxon>Cytophagales</taxon>
        <taxon>Cyclobacteriaceae</taxon>
        <taxon>Belliella</taxon>
    </lineage>
</organism>
<dbReference type="SUPFAM" id="SSF54285">
    <property type="entry name" value="MoaD/ThiS"/>
    <property type="match status" value="1"/>
</dbReference>
<proteinExistence type="predicted"/>
<evidence type="ECO:0000313" key="1">
    <source>
        <dbReference type="EMBL" id="MCH7414802.1"/>
    </source>
</evidence>
<gene>
    <name evidence="1" type="ORF">MM213_14975</name>
</gene>
<dbReference type="EMBL" id="JAKZGO010000013">
    <property type="protein sequence ID" value="MCH7414802.1"/>
    <property type="molecule type" value="Genomic_DNA"/>
</dbReference>
<accession>A0ABS9VED5</accession>
<reference evidence="1" key="1">
    <citation type="submission" date="2022-03" db="EMBL/GenBank/DDBJ databases">
        <title>De novo assembled genomes of Belliella spp. (Cyclobacteriaceae) strains.</title>
        <authorList>
            <person name="Szabo A."/>
            <person name="Korponai K."/>
            <person name="Felfoldi T."/>
        </authorList>
    </citation>
    <scope>NUCLEOTIDE SEQUENCE</scope>
    <source>
        <strain evidence="1">DSM 111903</strain>
    </source>
</reference>
<dbReference type="InterPro" id="IPR012675">
    <property type="entry name" value="Beta-grasp_dom_sf"/>
</dbReference>
<sequence>MKLIVKVFGKISEEIGESEFMIEKSDNIASLKSEINTIYPQLKDLKFAIAVNKKLSTDSDKIPEGAEIALLPPFSGG</sequence>
<dbReference type="InterPro" id="IPR016155">
    <property type="entry name" value="Mopterin_synth/thiamin_S_b"/>
</dbReference>
<dbReference type="InterPro" id="IPR003749">
    <property type="entry name" value="ThiS/MoaD-like"/>
</dbReference>
<dbReference type="Gene3D" id="3.10.20.30">
    <property type="match status" value="1"/>
</dbReference>
<protein>
    <submittedName>
        <fullName evidence="1">MoaD/ThiS family protein</fullName>
    </submittedName>
</protein>
<keyword evidence="2" id="KW-1185">Reference proteome</keyword>
<dbReference type="CDD" id="cd00754">
    <property type="entry name" value="Ubl_MoaD"/>
    <property type="match status" value="1"/>
</dbReference>
<name>A0ABS9VED5_9BACT</name>
<dbReference type="RefSeq" id="WP_241413550.1">
    <property type="nucleotide sequence ID" value="NZ_JAKZGO010000013.1"/>
</dbReference>
<comment type="caution">
    <text evidence="1">The sequence shown here is derived from an EMBL/GenBank/DDBJ whole genome shotgun (WGS) entry which is preliminary data.</text>
</comment>
<dbReference type="Proteomes" id="UP001165430">
    <property type="component" value="Unassembled WGS sequence"/>
</dbReference>
<dbReference type="Pfam" id="PF02597">
    <property type="entry name" value="ThiS"/>
    <property type="match status" value="1"/>
</dbReference>